<dbReference type="EMBL" id="OZ075126">
    <property type="protein sequence ID" value="CAL4944027.1"/>
    <property type="molecule type" value="Genomic_DNA"/>
</dbReference>
<sequence length="227" mass="23435">MKLPTVLPLVLAVSLLSHVVSCRARPSPDEPRNPSVVPHPVVILHDGEPHWHRRAAADVTGTQTQPAGVEVDGAEGRTDRADEDDGVVPSATTTASARGEDDQGGVSRSEQWSASSSRSPLLRSKLATRVMAGAPPVEGAGRKAIRADDGAAAPATASAARGEDQGGVAARSTHWTASSSRSPQLLRFKLARRVLVEAPPGEGAAADSAARPSCGSSNVHNGCPPRH</sequence>
<gene>
    <name evidence="3" type="ORF">URODEC1_LOCUS34537</name>
</gene>
<reference evidence="3 4" key="2">
    <citation type="submission" date="2024-10" db="EMBL/GenBank/DDBJ databases">
        <authorList>
            <person name="Ryan C."/>
        </authorList>
    </citation>
    <scope>NUCLEOTIDE SEQUENCE [LARGE SCALE GENOMIC DNA]</scope>
</reference>
<reference evidence="4" key="1">
    <citation type="submission" date="2024-06" db="EMBL/GenBank/DDBJ databases">
        <authorList>
            <person name="Ryan C."/>
        </authorList>
    </citation>
    <scope>NUCLEOTIDE SEQUENCE [LARGE SCALE GENOMIC DNA]</scope>
</reference>
<feature type="compositionally biased region" description="Low complexity" evidence="1">
    <location>
        <begin position="150"/>
        <end position="160"/>
    </location>
</feature>
<dbReference type="Proteomes" id="UP001497457">
    <property type="component" value="Chromosome 16b"/>
</dbReference>
<feature type="region of interest" description="Disordered" evidence="1">
    <location>
        <begin position="199"/>
        <end position="227"/>
    </location>
</feature>
<name>A0ABC8YIN5_9POAL</name>
<feature type="compositionally biased region" description="Low complexity" evidence="1">
    <location>
        <begin position="107"/>
        <end position="120"/>
    </location>
</feature>
<organism evidence="3 4">
    <name type="scientific">Urochloa decumbens</name>
    <dbReference type="NCBI Taxonomy" id="240449"/>
    <lineage>
        <taxon>Eukaryota</taxon>
        <taxon>Viridiplantae</taxon>
        <taxon>Streptophyta</taxon>
        <taxon>Embryophyta</taxon>
        <taxon>Tracheophyta</taxon>
        <taxon>Spermatophyta</taxon>
        <taxon>Magnoliopsida</taxon>
        <taxon>Liliopsida</taxon>
        <taxon>Poales</taxon>
        <taxon>Poaceae</taxon>
        <taxon>PACMAD clade</taxon>
        <taxon>Panicoideae</taxon>
        <taxon>Panicodae</taxon>
        <taxon>Paniceae</taxon>
        <taxon>Melinidinae</taxon>
        <taxon>Urochloa</taxon>
    </lineage>
</organism>
<proteinExistence type="predicted"/>
<feature type="chain" id="PRO_5044785944" evidence="2">
    <location>
        <begin position="25"/>
        <end position="227"/>
    </location>
</feature>
<protein>
    <submittedName>
        <fullName evidence="3">Uncharacterized protein</fullName>
    </submittedName>
</protein>
<keyword evidence="2" id="KW-0732">Signal</keyword>
<feature type="region of interest" description="Disordered" evidence="1">
    <location>
        <begin position="58"/>
        <end position="120"/>
    </location>
</feature>
<feature type="signal peptide" evidence="2">
    <location>
        <begin position="1"/>
        <end position="24"/>
    </location>
</feature>
<feature type="region of interest" description="Disordered" evidence="1">
    <location>
        <begin position="140"/>
        <end position="183"/>
    </location>
</feature>
<evidence type="ECO:0000313" key="3">
    <source>
        <dbReference type="EMBL" id="CAL4944027.1"/>
    </source>
</evidence>
<accession>A0ABC8YIN5</accession>
<evidence type="ECO:0000256" key="2">
    <source>
        <dbReference type="SAM" id="SignalP"/>
    </source>
</evidence>
<evidence type="ECO:0000313" key="4">
    <source>
        <dbReference type="Proteomes" id="UP001497457"/>
    </source>
</evidence>
<evidence type="ECO:0000256" key="1">
    <source>
        <dbReference type="SAM" id="MobiDB-lite"/>
    </source>
</evidence>
<dbReference type="AlphaFoldDB" id="A0ABC8YIN5"/>
<feature type="compositionally biased region" description="Polar residues" evidence="1">
    <location>
        <begin position="173"/>
        <end position="183"/>
    </location>
</feature>
<keyword evidence="4" id="KW-1185">Reference proteome</keyword>